<dbReference type="EMBL" id="WTYS01000001">
    <property type="protein sequence ID" value="MXO56464.1"/>
    <property type="molecule type" value="Genomic_DNA"/>
</dbReference>
<dbReference type="AlphaFoldDB" id="A0A6I4SLC5"/>
<evidence type="ECO:0000313" key="2">
    <source>
        <dbReference type="EMBL" id="MXO56464.1"/>
    </source>
</evidence>
<organism evidence="2 3">
    <name type="scientific">Pontixanthobacter gangjinensis</name>
    <dbReference type="NCBI Taxonomy" id="1028742"/>
    <lineage>
        <taxon>Bacteria</taxon>
        <taxon>Pseudomonadati</taxon>
        <taxon>Pseudomonadota</taxon>
        <taxon>Alphaproteobacteria</taxon>
        <taxon>Sphingomonadales</taxon>
        <taxon>Erythrobacteraceae</taxon>
        <taxon>Pontixanthobacter</taxon>
    </lineage>
</organism>
<dbReference type="Gene3D" id="1.10.10.10">
    <property type="entry name" value="Winged helix-like DNA-binding domain superfamily/Winged helix DNA-binding domain"/>
    <property type="match status" value="1"/>
</dbReference>
<comment type="caution">
    <text evidence="2">The sequence shown here is derived from an EMBL/GenBank/DDBJ whole genome shotgun (WGS) entry which is preliminary data.</text>
</comment>
<gene>
    <name evidence="2" type="ORF">GRI36_06175</name>
</gene>
<evidence type="ECO:0000313" key="3">
    <source>
        <dbReference type="Proteomes" id="UP000468943"/>
    </source>
</evidence>
<dbReference type="PANTHER" id="PTHR43252">
    <property type="entry name" value="TRANSCRIPTIONAL REGULATOR YQJI"/>
    <property type="match status" value="1"/>
</dbReference>
<keyword evidence="3" id="KW-1185">Reference proteome</keyword>
<dbReference type="InterPro" id="IPR005149">
    <property type="entry name" value="Tscrpt_reg_PadR_N"/>
</dbReference>
<proteinExistence type="predicted"/>
<dbReference type="InterPro" id="IPR036388">
    <property type="entry name" value="WH-like_DNA-bd_sf"/>
</dbReference>
<dbReference type="Proteomes" id="UP000468943">
    <property type="component" value="Unassembled WGS sequence"/>
</dbReference>
<protein>
    <submittedName>
        <fullName evidence="2">PadR family transcriptional regulator</fullName>
    </submittedName>
</protein>
<feature type="domain" description="Transcription regulator PadR N-terminal" evidence="1">
    <location>
        <begin position="60"/>
        <end position="133"/>
    </location>
</feature>
<accession>A0A6I4SLC5</accession>
<sequence>MRIYGKRGGRKGFPFEAIMAASRGWDGGRHWGDWGGDDMRRHGRKNRRRVFGSGELRLVLLRLIADEPRHGYELIKAVGELTGGTYEPSPGAVYPTLSLLADEGSIADSKANKGDESRKAFKATENGLKELEERSDEIGAIMERLSAMSGREERTRAPEMFRAMGNLAGVLKHKYRGGGFNEKDLEEIVDIIDDAAKRIERL</sequence>
<dbReference type="RefSeq" id="WP_160597664.1">
    <property type="nucleotide sequence ID" value="NZ_WTYS01000001.1"/>
</dbReference>
<dbReference type="SUPFAM" id="SSF46785">
    <property type="entry name" value="Winged helix' DNA-binding domain"/>
    <property type="match status" value="1"/>
</dbReference>
<name>A0A6I4SLC5_9SPHN</name>
<evidence type="ECO:0000259" key="1">
    <source>
        <dbReference type="Pfam" id="PF03551"/>
    </source>
</evidence>
<dbReference type="PANTHER" id="PTHR43252:SF7">
    <property type="entry name" value="TRANSCRIPTIONAL REGULATOR YQJI"/>
    <property type="match status" value="1"/>
</dbReference>
<reference evidence="2 3" key="1">
    <citation type="submission" date="2019-12" db="EMBL/GenBank/DDBJ databases">
        <title>Genomic-based taxomic classification of the family Erythrobacteraceae.</title>
        <authorList>
            <person name="Xu L."/>
        </authorList>
    </citation>
    <scope>NUCLEOTIDE SEQUENCE [LARGE SCALE GENOMIC DNA]</scope>
    <source>
        <strain evidence="2 3">JCM 17802</strain>
    </source>
</reference>
<dbReference type="InterPro" id="IPR036390">
    <property type="entry name" value="WH_DNA-bd_sf"/>
</dbReference>
<dbReference type="Pfam" id="PF03551">
    <property type="entry name" value="PadR"/>
    <property type="match status" value="1"/>
</dbReference>
<dbReference type="OrthoDB" id="9814826at2"/>